<proteinExistence type="predicted"/>
<feature type="region of interest" description="Disordered" evidence="1">
    <location>
        <begin position="300"/>
        <end position="405"/>
    </location>
</feature>
<dbReference type="GeneID" id="54588779"/>
<reference evidence="2" key="1">
    <citation type="journal article" date="2020" name="Stud. Mycol.">
        <title>101 Dothideomycetes genomes: a test case for predicting lifestyles and emergence of pathogens.</title>
        <authorList>
            <person name="Haridas S."/>
            <person name="Albert R."/>
            <person name="Binder M."/>
            <person name="Bloem J."/>
            <person name="Labutti K."/>
            <person name="Salamov A."/>
            <person name="Andreopoulos B."/>
            <person name="Baker S."/>
            <person name="Barry K."/>
            <person name="Bills G."/>
            <person name="Bluhm B."/>
            <person name="Cannon C."/>
            <person name="Castanera R."/>
            <person name="Culley D."/>
            <person name="Daum C."/>
            <person name="Ezra D."/>
            <person name="Gonzalez J."/>
            <person name="Henrissat B."/>
            <person name="Kuo A."/>
            <person name="Liang C."/>
            <person name="Lipzen A."/>
            <person name="Lutzoni F."/>
            <person name="Magnuson J."/>
            <person name="Mondo S."/>
            <person name="Nolan M."/>
            <person name="Ohm R."/>
            <person name="Pangilinan J."/>
            <person name="Park H.-J."/>
            <person name="Ramirez L."/>
            <person name="Alfaro M."/>
            <person name="Sun H."/>
            <person name="Tritt A."/>
            <person name="Yoshinaga Y."/>
            <person name="Zwiers L.-H."/>
            <person name="Turgeon B."/>
            <person name="Goodwin S."/>
            <person name="Spatafora J."/>
            <person name="Crous P."/>
            <person name="Grigoriev I."/>
        </authorList>
    </citation>
    <scope>NUCLEOTIDE SEQUENCE</scope>
    <source>
        <strain evidence="2">CBS 122368</strain>
    </source>
</reference>
<evidence type="ECO:0000313" key="3">
    <source>
        <dbReference type="Proteomes" id="UP000800094"/>
    </source>
</evidence>
<accession>A0A6A6IKU7</accession>
<feature type="compositionally biased region" description="Acidic residues" evidence="1">
    <location>
        <begin position="346"/>
        <end position="368"/>
    </location>
</feature>
<evidence type="ECO:0000313" key="2">
    <source>
        <dbReference type="EMBL" id="KAF2251234.1"/>
    </source>
</evidence>
<feature type="compositionally biased region" description="Basic and acidic residues" evidence="1">
    <location>
        <begin position="180"/>
        <end position="214"/>
    </location>
</feature>
<protein>
    <submittedName>
        <fullName evidence="2">Uncharacterized protein</fullName>
    </submittedName>
</protein>
<feature type="region of interest" description="Disordered" evidence="1">
    <location>
        <begin position="48"/>
        <end position="214"/>
    </location>
</feature>
<dbReference type="AlphaFoldDB" id="A0A6A6IKU7"/>
<feature type="compositionally biased region" description="Acidic residues" evidence="1">
    <location>
        <begin position="322"/>
        <end position="337"/>
    </location>
</feature>
<name>A0A6A6IKU7_9PLEO</name>
<feature type="region of interest" description="Disordered" evidence="1">
    <location>
        <begin position="1"/>
        <end position="28"/>
    </location>
</feature>
<organism evidence="2 3">
    <name type="scientific">Trematosphaeria pertusa</name>
    <dbReference type="NCBI Taxonomy" id="390896"/>
    <lineage>
        <taxon>Eukaryota</taxon>
        <taxon>Fungi</taxon>
        <taxon>Dikarya</taxon>
        <taxon>Ascomycota</taxon>
        <taxon>Pezizomycotina</taxon>
        <taxon>Dothideomycetes</taxon>
        <taxon>Pleosporomycetidae</taxon>
        <taxon>Pleosporales</taxon>
        <taxon>Massarineae</taxon>
        <taxon>Trematosphaeriaceae</taxon>
        <taxon>Trematosphaeria</taxon>
    </lineage>
</organism>
<evidence type="ECO:0000256" key="1">
    <source>
        <dbReference type="SAM" id="MobiDB-lite"/>
    </source>
</evidence>
<gene>
    <name evidence="2" type="ORF">BU26DRAFT_603692</name>
</gene>
<dbReference type="EMBL" id="ML987193">
    <property type="protein sequence ID" value="KAF2251234.1"/>
    <property type="molecule type" value="Genomic_DNA"/>
</dbReference>
<feature type="compositionally biased region" description="Gly residues" evidence="1">
    <location>
        <begin position="55"/>
        <end position="65"/>
    </location>
</feature>
<feature type="compositionally biased region" description="Polar residues" evidence="1">
    <location>
        <begin position="138"/>
        <end position="148"/>
    </location>
</feature>
<sequence>MMAKIMYDDPDLQDGQTPPYFFEPLNRPRRDSGLSFLSQLVNHSAVPHTSLFGPFVGGGSAGGAGQPPRKPSGGDNRLPPPSPPAPADETEDFERYPLDREAIEALLDQPYSDNDNPFLPTEATAALPTLEQNENENSETVATPTRRGTTLRRILARMPSRRGKSSSSRPPTHPTHPARTRIDQKNKETERNGKGKERKEGTKEQHAARQAEERTHLIRFLTTMDQQVVDRYRLETLSGRERLLARRGQLREHVLLRLANLGVQPYEVRDDVTFQAAILLVLEVERLLLPQVRERESAAREAQDRVAQADEAQENIAQESNAQEDESQENDAQENEPQENKPQENEPQENEPQENETQEDEVPENDAGESERHNRTDSATDSDSKKTLPGGNIGFGRSFRYADAA</sequence>
<feature type="compositionally biased region" description="Basic and acidic residues" evidence="1">
    <location>
        <begin position="369"/>
        <end position="386"/>
    </location>
</feature>
<keyword evidence="3" id="KW-1185">Reference proteome</keyword>
<dbReference type="Proteomes" id="UP000800094">
    <property type="component" value="Unassembled WGS sequence"/>
</dbReference>
<feature type="compositionally biased region" description="Basic and acidic residues" evidence="1">
    <location>
        <begin position="93"/>
        <end position="103"/>
    </location>
</feature>
<dbReference type="RefSeq" id="XP_033686238.1">
    <property type="nucleotide sequence ID" value="XM_033835449.1"/>
</dbReference>